<evidence type="ECO:0000256" key="5">
    <source>
        <dbReference type="ARBA" id="ARBA00023136"/>
    </source>
</evidence>
<dbReference type="Proteomes" id="UP001562178">
    <property type="component" value="Unassembled WGS sequence"/>
</dbReference>
<keyword evidence="9" id="KW-1185">Reference proteome</keyword>
<dbReference type="Pfam" id="PF04138">
    <property type="entry name" value="GtrA_DPMS_TM"/>
    <property type="match status" value="1"/>
</dbReference>
<feature type="transmembrane region" description="Helical" evidence="6">
    <location>
        <begin position="81"/>
        <end position="103"/>
    </location>
</feature>
<feature type="transmembrane region" description="Helical" evidence="6">
    <location>
        <begin position="21"/>
        <end position="42"/>
    </location>
</feature>
<proteinExistence type="inferred from homology"/>
<evidence type="ECO:0000256" key="2">
    <source>
        <dbReference type="ARBA" id="ARBA00009399"/>
    </source>
</evidence>
<evidence type="ECO:0000256" key="4">
    <source>
        <dbReference type="ARBA" id="ARBA00022989"/>
    </source>
</evidence>
<dbReference type="RefSeq" id="WP_369460962.1">
    <property type="nucleotide sequence ID" value="NZ_JBGBDC010000009.1"/>
</dbReference>
<comment type="caution">
    <text evidence="8">The sequence shown here is derived from an EMBL/GenBank/DDBJ whole genome shotgun (WGS) entry which is preliminary data.</text>
</comment>
<dbReference type="EMBL" id="JBGBDC010000009">
    <property type="protein sequence ID" value="MEY2253153.1"/>
    <property type="molecule type" value="Genomic_DNA"/>
</dbReference>
<comment type="subcellular location">
    <subcellularLocation>
        <location evidence="1">Membrane</location>
        <topology evidence="1">Multi-pass membrane protein</topology>
    </subcellularLocation>
</comment>
<evidence type="ECO:0000313" key="9">
    <source>
        <dbReference type="Proteomes" id="UP001562178"/>
    </source>
</evidence>
<feature type="transmembrane region" description="Helical" evidence="6">
    <location>
        <begin position="109"/>
        <end position="130"/>
    </location>
</feature>
<evidence type="ECO:0000256" key="1">
    <source>
        <dbReference type="ARBA" id="ARBA00004141"/>
    </source>
</evidence>
<evidence type="ECO:0000259" key="7">
    <source>
        <dbReference type="Pfam" id="PF04138"/>
    </source>
</evidence>
<accession>A0ABV4BA42</accession>
<keyword evidence="5 6" id="KW-0472">Membrane</keyword>
<feature type="transmembrane region" description="Helical" evidence="6">
    <location>
        <begin position="48"/>
        <end position="69"/>
    </location>
</feature>
<name>A0ABV4BA42_9BURK</name>
<gene>
    <name evidence="8" type="ORF">AB7A72_19195</name>
</gene>
<feature type="domain" description="GtrA/DPMS transmembrane" evidence="7">
    <location>
        <begin position="20"/>
        <end position="135"/>
    </location>
</feature>
<dbReference type="InterPro" id="IPR051401">
    <property type="entry name" value="GtrA_CellWall_Glycosyl"/>
</dbReference>
<evidence type="ECO:0000313" key="8">
    <source>
        <dbReference type="EMBL" id="MEY2253153.1"/>
    </source>
</evidence>
<keyword evidence="3 6" id="KW-0812">Transmembrane</keyword>
<keyword evidence="4 6" id="KW-1133">Transmembrane helix</keyword>
<evidence type="ECO:0000256" key="6">
    <source>
        <dbReference type="SAM" id="Phobius"/>
    </source>
</evidence>
<reference evidence="8 9" key="1">
    <citation type="journal article" date="2016" name="Int. J. Syst. Evol. Microbiol.">
        <title>Description of Comamonas sediminis sp. nov., isolated from lagoon sediments.</title>
        <authorList>
            <person name="Subhash Y."/>
            <person name="Bang J.J."/>
            <person name="You T.H."/>
            <person name="Lee S.S."/>
        </authorList>
    </citation>
    <scope>NUCLEOTIDE SEQUENCE [LARGE SCALE GENOMIC DNA]</scope>
    <source>
        <strain evidence="8 9">JCM 31169</strain>
    </source>
</reference>
<evidence type="ECO:0000256" key="3">
    <source>
        <dbReference type="ARBA" id="ARBA00022692"/>
    </source>
</evidence>
<sequence>MSLRVAALAERLRRLPQGLQFIAVGGSAAATHLLVVLLLVGGAGMAPLLANVLAFLVAFGVSYSGHAWLTFADKKAPHAQALPRFFLVACSSFALNELLYYLALHELHWHYAWSLVAVLVVVAVFTFVAAKCWAFAHAAPH</sequence>
<dbReference type="PANTHER" id="PTHR38459:SF1">
    <property type="entry name" value="PROPHAGE BACTOPRENOL-LINKED GLUCOSE TRANSLOCASE HOMOLOG"/>
    <property type="match status" value="1"/>
</dbReference>
<protein>
    <submittedName>
        <fullName evidence="8">GtrA family protein</fullName>
    </submittedName>
</protein>
<organism evidence="8 9">
    <name type="scientific">Comamonas sediminis</name>
    <dbReference type="NCBI Taxonomy" id="1783360"/>
    <lineage>
        <taxon>Bacteria</taxon>
        <taxon>Pseudomonadati</taxon>
        <taxon>Pseudomonadota</taxon>
        <taxon>Betaproteobacteria</taxon>
        <taxon>Burkholderiales</taxon>
        <taxon>Comamonadaceae</taxon>
        <taxon>Comamonas</taxon>
    </lineage>
</organism>
<dbReference type="InterPro" id="IPR007267">
    <property type="entry name" value="GtrA_DPMS_TM"/>
</dbReference>
<dbReference type="PANTHER" id="PTHR38459">
    <property type="entry name" value="PROPHAGE BACTOPRENOL-LINKED GLUCOSE TRANSLOCASE HOMOLOG"/>
    <property type="match status" value="1"/>
</dbReference>
<comment type="similarity">
    <text evidence="2">Belongs to the GtrA family.</text>
</comment>